<evidence type="ECO:0000313" key="2">
    <source>
        <dbReference type="EMBL" id="ADE44150.1"/>
    </source>
</evidence>
<feature type="domain" description="Reverse transcriptase Ty1/copia-type" evidence="1">
    <location>
        <begin position="1"/>
        <end position="88"/>
    </location>
</feature>
<keyword evidence="2" id="KW-0808">Transferase</keyword>
<name>D5L231_9ROSI</name>
<protein>
    <submittedName>
        <fullName evidence="2">Reverse transcriptase</fullName>
    </submittedName>
</protein>
<dbReference type="AlphaFoldDB" id="D5L231"/>
<accession>D5L231</accession>
<organism evidence="2">
    <name type="scientific">Corchorus olitorius</name>
    <dbReference type="NCBI Taxonomy" id="93759"/>
    <lineage>
        <taxon>Eukaryota</taxon>
        <taxon>Viridiplantae</taxon>
        <taxon>Streptophyta</taxon>
        <taxon>Embryophyta</taxon>
        <taxon>Tracheophyta</taxon>
        <taxon>Spermatophyta</taxon>
        <taxon>Magnoliopsida</taxon>
        <taxon>eudicotyledons</taxon>
        <taxon>Gunneridae</taxon>
        <taxon>Pentapetalae</taxon>
        <taxon>rosids</taxon>
        <taxon>malvids</taxon>
        <taxon>Malvales</taxon>
        <taxon>Malvaceae</taxon>
        <taxon>Grewioideae</taxon>
        <taxon>Apeibeae</taxon>
        <taxon>Corchorus</taxon>
    </lineage>
</organism>
<dbReference type="GO" id="GO:0003964">
    <property type="term" value="F:RNA-directed DNA polymerase activity"/>
    <property type="evidence" value="ECO:0007669"/>
    <property type="project" value="UniProtKB-KW"/>
</dbReference>
<dbReference type="Pfam" id="PF07727">
    <property type="entry name" value="RVT_2"/>
    <property type="match status" value="1"/>
</dbReference>
<dbReference type="EMBL" id="GU734738">
    <property type="protein sequence ID" value="ADE44150.1"/>
    <property type="molecule type" value="Genomic_DNA"/>
</dbReference>
<proteinExistence type="predicted"/>
<sequence>TAFLHGRMEEQVFMEQPIGFVDSNKPTHVCRLLKSLYGLKQAPRVWFKCLTDKLAHLGFLASKTYLSLFFYIKGFVRIYCLIYVDDML</sequence>
<dbReference type="SUPFAM" id="SSF56672">
    <property type="entry name" value="DNA/RNA polymerases"/>
    <property type="match status" value="1"/>
</dbReference>
<evidence type="ECO:0000259" key="1">
    <source>
        <dbReference type="Pfam" id="PF07727"/>
    </source>
</evidence>
<keyword evidence="2" id="KW-0695">RNA-directed DNA polymerase</keyword>
<keyword evidence="2" id="KW-0548">Nucleotidyltransferase</keyword>
<dbReference type="InterPro" id="IPR043502">
    <property type="entry name" value="DNA/RNA_pol_sf"/>
</dbReference>
<reference evidence="2" key="1">
    <citation type="submission" date="2010-02" db="EMBL/GenBank/DDBJ databases">
        <title>Identification and characterization of LTR retrotransposons of jute.</title>
        <authorList>
            <person name="Ahmed S."/>
            <person name="Shafiuddin M.D."/>
            <person name="Azam M.S."/>
            <person name="Islam M.S."/>
            <person name="Khan H."/>
        </authorList>
    </citation>
    <scope>NUCLEOTIDE SEQUENCE</scope>
    <source>
        <strain evidence="2">JTEC-25</strain>
    </source>
</reference>
<feature type="non-terminal residue" evidence="2">
    <location>
        <position position="88"/>
    </location>
</feature>
<dbReference type="InterPro" id="IPR013103">
    <property type="entry name" value="RVT_2"/>
</dbReference>
<feature type="non-terminal residue" evidence="2">
    <location>
        <position position="1"/>
    </location>
</feature>